<dbReference type="CDD" id="cd17748">
    <property type="entry name" value="BRCT_DNA_ligase_like"/>
    <property type="match status" value="1"/>
</dbReference>
<dbReference type="Proteomes" id="UP000662703">
    <property type="component" value="Unassembled WGS sequence"/>
</dbReference>
<reference evidence="2 3" key="1">
    <citation type="submission" date="2012-09" db="EMBL/GenBank/DDBJ databases">
        <title>Genome Sequence of alkane-degrading Bacterium Alcanivorax sp. 521-1.</title>
        <authorList>
            <person name="Lai Q."/>
            <person name="Shao Z."/>
        </authorList>
    </citation>
    <scope>NUCLEOTIDE SEQUENCE [LARGE SCALE GENOMIC DNA]</scope>
    <source>
        <strain evidence="2 3">521-1</strain>
    </source>
</reference>
<dbReference type="InterPro" id="IPR001357">
    <property type="entry name" value="BRCT_dom"/>
</dbReference>
<proteinExistence type="predicted"/>
<gene>
    <name evidence="2" type="ORF">Y5W_00772</name>
</gene>
<dbReference type="EMBL" id="ARXX01000007">
    <property type="protein sequence ID" value="MBF5055478.1"/>
    <property type="molecule type" value="Genomic_DNA"/>
</dbReference>
<name>A0ABS0AN15_9GAMM</name>
<dbReference type="InterPro" id="IPR036420">
    <property type="entry name" value="BRCT_dom_sf"/>
</dbReference>
<dbReference type="GO" id="GO:0016874">
    <property type="term" value="F:ligase activity"/>
    <property type="evidence" value="ECO:0007669"/>
    <property type="project" value="UniProtKB-KW"/>
</dbReference>
<keyword evidence="3" id="KW-1185">Reference proteome</keyword>
<comment type="caution">
    <text evidence="2">The sequence shown here is derived from an EMBL/GenBank/DDBJ whole genome shotgun (WGS) entry which is preliminary data.</text>
</comment>
<sequence>MGLVGLLNGIAADRRLNNIEVLYLSNWLNNNRYLKRDPDAIDLYDAASIILEDGIVTADERADLLNLARDVAYYRRVGPERSRDQSTNELLGVLQGLGADGLINLEEAEFLVDWIAKRPQVQREWSVPDISQRLQAVLADGEVDETESNELVALFSSITGDDFENTALAGGLSAWSFLDTTERVDLEGRTVCFTGAFTLCKRPGLIDMATRAGARTKTAVSGKVDYLFVGSLISPDWMFTSYGRKIQKAMAMRESGEGIHLLDEDCFRSSISSLI</sequence>
<feature type="domain" description="BRCT" evidence="1">
    <location>
        <begin position="181"/>
        <end position="242"/>
    </location>
</feature>
<dbReference type="Gene3D" id="3.40.50.10190">
    <property type="entry name" value="BRCT domain"/>
    <property type="match status" value="1"/>
</dbReference>
<evidence type="ECO:0000313" key="2">
    <source>
        <dbReference type="EMBL" id="MBF5055478.1"/>
    </source>
</evidence>
<dbReference type="SUPFAM" id="SSF52113">
    <property type="entry name" value="BRCT domain"/>
    <property type="match status" value="1"/>
</dbReference>
<protein>
    <submittedName>
        <fullName evidence="2">NAD-dependent DNA ligase</fullName>
    </submittedName>
</protein>
<organism evidence="2 3">
    <name type="scientific">Alloalcanivorax profundimaris</name>
    <dbReference type="NCBI Taxonomy" id="2735259"/>
    <lineage>
        <taxon>Bacteria</taxon>
        <taxon>Pseudomonadati</taxon>
        <taxon>Pseudomonadota</taxon>
        <taxon>Gammaproteobacteria</taxon>
        <taxon>Oceanospirillales</taxon>
        <taxon>Alcanivoracaceae</taxon>
        <taxon>Alloalcanivorax</taxon>
    </lineage>
</organism>
<accession>A0ABS0AN15</accession>
<keyword evidence="2" id="KW-0436">Ligase</keyword>
<evidence type="ECO:0000313" key="3">
    <source>
        <dbReference type="Proteomes" id="UP000662703"/>
    </source>
</evidence>
<dbReference type="PROSITE" id="PS50172">
    <property type="entry name" value="BRCT"/>
    <property type="match status" value="1"/>
</dbReference>
<evidence type="ECO:0000259" key="1">
    <source>
        <dbReference type="PROSITE" id="PS50172"/>
    </source>
</evidence>